<dbReference type="PANTHER" id="PTHR47926:SF426">
    <property type="entry name" value="TETRATRICOPEPTIDE-LIKE HELICAL DOMAIN SUPERFAMILY, DYW DOMAIN-CONTAINING PROTEIN"/>
    <property type="match status" value="1"/>
</dbReference>
<evidence type="ECO:0000256" key="3">
    <source>
        <dbReference type="SAM" id="Phobius"/>
    </source>
</evidence>
<dbReference type="NCBIfam" id="TIGR00756">
    <property type="entry name" value="PPR"/>
    <property type="match status" value="1"/>
</dbReference>
<evidence type="ECO:0000256" key="1">
    <source>
        <dbReference type="ARBA" id="ARBA00022737"/>
    </source>
</evidence>
<feature type="repeat" description="PPR" evidence="2">
    <location>
        <begin position="141"/>
        <end position="176"/>
    </location>
</feature>
<dbReference type="Pfam" id="PF01535">
    <property type="entry name" value="PPR"/>
    <property type="match status" value="3"/>
</dbReference>
<evidence type="ECO:0000313" key="4">
    <source>
        <dbReference type="EMBL" id="KAH7576866.1"/>
    </source>
</evidence>
<dbReference type="Pfam" id="PF13812">
    <property type="entry name" value="PPR_3"/>
    <property type="match status" value="1"/>
</dbReference>
<organism evidence="4 5">
    <name type="scientific">Xanthoceras sorbifolium</name>
    <dbReference type="NCBI Taxonomy" id="99658"/>
    <lineage>
        <taxon>Eukaryota</taxon>
        <taxon>Viridiplantae</taxon>
        <taxon>Streptophyta</taxon>
        <taxon>Embryophyta</taxon>
        <taxon>Tracheophyta</taxon>
        <taxon>Spermatophyta</taxon>
        <taxon>Magnoliopsida</taxon>
        <taxon>eudicotyledons</taxon>
        <taxon>Gunneridae</taxon>
        <taxon>Pentapetalae</taxon>
        <taxon>rosids</taxon>
        <taxon>malvids</taxon>
        <taxon>Sapindales</taxon>
        <taxon>Sapindaceae</taxon>
        <taxon>Xanthoceroideae</taxon>
        <taxon>Xanthoceras</taxon>
    </lineage>
</organism>
<evidence type="ECO:0000256" key="2">
    <source>
        <dbReference type="PROSITE-ProRule" id="PRU00708"/>
    </source>
</evidence>
<dbReference type="PROSITE" id="PS51375">
    <property type="entry name" value="PPR"/>
    <property type="match status" value="2"/>
</dbReference>
<dbReference type="InterPro" id="IPR011990">
    <property type="entry name" value="TPR-like_helical_dom_sf"/>
</dbReference>
<keyword evidence="3" id="KW-1133">Transmembrane helix</keyword>
<keyword evidence="3" id="KW-0472">Membrane</keyword>
<dbReference type="EMBL" id="JAFEMO010000001">
    <property type="protein sequence ID" value="KAH7576866.1"/>
    <property type="molecule type" value="Genomic_DNA"/>
</dbReference>
<dbReference type="PANTHER" id="PTHR47926">
    <property type="entry name" value="PENTATRICOPEPTIDE REPEAT-CONTAINING PROTEIN"/>
    <property type="match status" value="1"/>
</dbReference>
<dbReference type="InterPro" id="IPR002885">
    <property type="entry name" value="PPR_rpt"/>
</dbReference>
<sequence length="668" mass="74252">MSYSSNYLRLLSLTKQLSSYVNQGLHEQALALFQRMQASIALDPFVFPLVLKSCAALHRPQLGTAIHAHATKYSLLTNPFVACALVDLYGKCVSISSARKLFDEIPVRNVVLWNGMMSLYTRNDRVLDALKLFPVMDVAPDESSFNSIIAGLSDLEDGSFKAIAFYRRMQELGLKPNLITLLALLRACFGVANLNLIREIHGYAIRNHLDSHTHLRSGLVEAYGRCGCLVNAQNVFQSIEERDVVAWSSLISAYALHGKARTALEIFREMEFAKVWPDDITFLGVLKACSHAGLADEAMHYFSRMRTDYGVQASSDHYSCLVDVLSRAGRLYEAYEIIREMPVKVTARAWGALLGACQTYGEVELAEIAGRALSEIEPDNPASYTRFCVNVENEERGESKDDEADKLGRGESTMPERFRHLTKEAPDPPVRWPWFVALVFLVYTWRAVLFELSNWRKAAFGIVRFVGYLLKLALAFIFHFIGDPITSLIQSIETAIYAIRAFYSGIVAYTPIPELTVVIMLASAVLAIAEATAPNSISNQPYVLTVSGIVGYAAVRGYISEPFFWTLLLGIYGFSRLIKKRDDVTSALPVAAVLAAVGEPWVRFVTIASYLALAIYHHSKKLSKGKGEIEVLATDRRVPLPLLGAALAIGIRVAAKWAGYRHLTWMIV</sequence>
<feature type="repeat" description="PPR" evidence="2">
    <location>
        <begin position="243"/>
        <end position="277"/>
    </location>
</feature>
<dbReference type="InterPro" id="IPR046960">
    <property type="entry name" value="PPR_At4g14850-like_plant"/>
</dbReference>
<keyword evidence="3" id="KW-0812">Transmembrane</keyword>
<dbReference type="Pfam" id="PF13041">
    <property type="entry name" value="PPR_2"/>
    <property type="match status" value="1"/>
</dbReference>
<proteinExistence type="predicted"/>
<keyword evidence="1" id="KW-0677">Repeat</keyword>
<feature type="transmembrane region" description="Helical" evidence="3">
    <location>
        <begin position="462"/>
        <end position="481"/>
    </location>
</feature>
<keyword evidence="5" id="KW-1185">Reference proteome</keyword>
<name>A0ABQ8IJW1_9ROSI</name>
<feature type="transmembrane region" description="Helical" evidence="3">
    <location>
        <begin position="501"/>
        <end position="529"/>
    </location>
</feature>
<evidence type="ECO:0008006" key="6">
    <source>
        <dbReference type="Google" id="ProtNLM"/>
    </source>
</evidence>
<comment type="caution">
    <text evidence="4">The sequence shown here is derived from an EMBL/GenBank/DDBJ whole genome shotgun (WGS) entry which is preliminary data.</text>
</comment>
<reference evidence="4 5" key="1">
    <citation type="submission" date="2021-02" db="EMBL/GenBank/DDBJ databases">
        <title>Plant Genome Project.</title>
        <authorList>
            <person name="Zhang R.-G."/>
        </authorList>
    </citation>
    <scope>NUCLEOTIDE SEQUENCE [LARGE SCALE GENOMIC DNA]</scope>
    <source>
        <tissue evidence="4">Leaves</tissue>
    </source>
</reference>
<feature type="transmembrane region" description="Helical" evidence="3">
    <location>
        <begin position="432"/>
        <end position="450"/>
    </location>
</feature>
<dbReference type="Proteomes" id="UP000827721">
    <property type="component" value="Unassembled WGS sequence"/>
</dbReference>
<dbReference type="Pfam" id="PF25114">
    <property type="entry name" value="AtTam38"/>
    <property type="match status" value="1"/>
</dbReference>
<evidence type="ECO:0000313" key="5">
    <source>
        <dbReference type="Proteomes" id="UP000827721"/>
    </source>
</evidence>
<dbReference type="Gene3D" id="1.25.40.10">
    <property type="entry name" value="Tetratricopeptide repeat domain"/>
    <property type="match status" value="3"/>
</dbReference>
<accession>A0ABQ8IJW1</accession>
<dbReference type="InterPro" id="IPR056894">
    <property type="entry name" value="AtTam38"/>
</dbReference>
<protein>
    <recommendedName>
        <fullName evidence="6">Pentatricopeptide repeat-containing protein</fullName>
    </recommendedName>
</protein>
<gene>
    <name evidence="4" type="ORF">JRO89_XS01G0166100</name>
</gene>